<organism evidence="3 4">
    <name type="scientific">Podospora fimiseda</name>
    <dbReference type="NCBI Taxonomy" id="252190"/>
    <lineage>
        <taxon>Eukaryota</taxon>
        <taxon>Fungi</taxon>
        <taxon>Dikarya</taxon>
        <taxon>Ascomycota</taxon>
        <taxon>Pezizomycotina</taxon>
        <taxon>Sordariomycetes</taxon>
        <taxon>Sordariomycetidae</taxon>
        <taxon>Sordariales</taxon>
        <taxon>Podosporaceae</taxon>
        <taxon>Podospora</taxon>
    </lineage>
</organism>
<reference evidence="3" key="1">
    <citation type="journal article" date="2023" name="Mol. Phylogenet. Evol.">
        <title>Genome-scale phylogeny and comparative genomics of the fungal order Sordariales.</title>
        <authorList>
            <person name="Hensen N."/>
            <person name="Bonometti L."/>
            <person name="Westerberg I."/>
            <person name="Brannstrom I.O."/>
            <person name="Guillou S."/>
            <person name="Cros-Aarteil S."/>
            <person name="Calhoun S."/>
            <person name="Haridas S."/>
            <person name="Kuo A."/>
            <person name="Mondo S."/>
            <person name="Pangilinan J."/>
            <person name="Riley R."/>
            <person name="LaButti K."/>
            <person name="Andreopoulos B."/>
            <person name="Lipzen A."/>
            <person name="Chen C."/>
            <person name="Yan M."/>
            <person name="Daum C."/>
            <person name="Ng V."/>
            <person name="Clum A."/>
            <person name="Steindorff A."/>
            <person name="Ohm R.A."/>
            <person name="Martin F."/>
            <person name="Silar P."/>
            <person name="Natvig D.O."/>
            <person name="Lalanne C."/>
            <person name="Gautier V."/>
            <person name="Ament-Velasquez S.L."/>
            <person name="Kruys A."/>
            <person name="Hutchinson M.I."/>
            <person name="Powell A.J."/>
            <person name="Barry K."/>
            <person name="Miller A.N."/>
            <person name="Grigoriev I.V."/>
            <person name="Debuchy R."/>
            <person name="Gladieux P."/>
            <person name="Hiltunen Thoren M."/>
            <person name="Johannesson H."/>
        </authorList>
    </citation>
    <scope>NUCLEOTIDE SEQUENCE</scope>
    <source>
        <strain evidence="3">CBS 990.96</strain>
    </source>
</reference>
<feature type="compositionally biased region" description="Pro residues" evidence="1">
    <location>
        <begin position="225"/>
        <end position="237"/>
    </location>
</feature>
<accession>A0AAN7H0X5</accession>
<feature type="signal peptide" evidence="2">
    <location>
        <begin position="1"/>
        <end position="20"/>
    </location>
</feature>
<evidence type="ECO:0000256" key="2">
    <source>
        <dbReference type="SAM" id="SignalP"/>
    </source>
</evidence>
<feature type="compositionally biased region" description="Low complexity" evidence="1">
    <location>
        <begin position="183"/>
        <end position="208"/>
    </location>
</feature>
<evidence type="ECO:0000256" key="1">
    <source>
        <dbReference type="SAM" id="MobiDB-lite"/>
    </source>
</evidence>
<feature type="chain" id="PRO_5042940435" description="GPI anchored protein" evidence="2">
    <location>
        <begin position="21"/>
        <end position="374"/>
    </location>
</feature>
<sequence length="374" mass="38145">MRPLPLTLSLWALLPPSVLSTQPTAIRKMPPNNPEEKLHPHYLAFPPPASPPSLFPREPESNPHNSSTIYNPPYALINTSPNPQNLALRSLRSLQKKQWSCPPDTSSCSGIGYPNSCCRLNEKCVAIEDTGSGPVGCCPAGTECNGNIGGCGNGGVQCGGNIGGGCCISGFVCAGVGSPSPPTTTTTTTTTSTTPQPTTPTPTLSSTTNQDPIAPIRPTSSVTSSPPPPPQTTDEPPPQDFCPTGYYPCLASAGGGCCQTGRDCAVTNCPVVSSTTIVNDGGVTVVIPAGGRAAPPQVMQGCASGWFECESEVGGGCCPGGYKCGQVSCVVELENGAGETGVAKVRAGESRADRVKGDFGLFGVLVGVLGIVLV</sequence>
<keyword evidence="4" id="KW-1185">Reference proteome</keyword>
<dbReference type="PANTHER" id="PTHR39599">
    <property type="entry name" value="GPI-ANCHORED PROTEIN (EUROFUNG)-RELATED-RELATED"/>
    <property type="match status" value="1"/>
</dbReference>
<evidence type="ECO:0000313" key="4">
    <source>
        <dbReference type="Proteomes" id="UP001301958"/>
    </source>
</evidence>
<dbReference type="AlphaFoldDB" id="A0AAN7H0X5"/>
<protein>
    <recommendedName>
        <fullName evidence="5">GPI anchored protein</fullName>
    </recommendedName>
</protein>
<keyword evidence="2" id="KW-0732">Signal</keyword>
<proteinExistence type="predicted"/>
<reference evidence="3" key="2">
    <citation type="submission" date="2023-05" db="EMBL/GenBank/DDBJ databases">
        <authorList>
            <consortium name="Lawrence Berkeley National Laboratory"/>
            <person name="Steindorff A."/>
            <person name="Hensen N."/>
            <person name="Bonometti L."/>
            <person name="Westerberg I."/>
            <person name="Brannstrom I.O."/>
            <person name="Guillou S."/>
            <person name="Cros-Aarteil S."/>
            <person name="Calhoun S."/>
            <person name="Haridas S."/>
            <person name="Kuo A."/>
            <person name="Mondo S."/>
            <person name="Pangilinan J."/>
            <person name="Riley R."/>
            <person name="Labutti K."/>
            <person name="Andreopoulos B."/>
            <person name="Lipzen A."/>
            <person name="Chen C."/>
            <person name="Yanf M."/>
            <person name="Daum C."/>
            <person name="Ng V."/>
            <person name="Clum A."/>
            <person name="Ohm R."/>
            <person name="Martin F."/>
            <person name="Silar P."/>
            <person name="Natvig D."/>
            <person name="Lalanne C."/>
            <person name="Gautier V."/>
            <person name="Ament-Velasquez S.L."/>
            <person name="Kruys A."/>
            <person name="Hutchinson M.I."/>
            <person name="Powell A.J."/>
            <person name="Barry K."/>
            <person name="Miller A.N."/>
            <person name="Grigoriev I.V."/>
            <person name="Debuchy R."/>
            <person name="Gladieux P."/>
            <person name="Thoren M.H."/>
            <person name="Johannesson H."/>
        </authorList>
    </citation>
    <scope>NUCLEOTIDE SEQUENCE</scope>
    <source>
        <strain evidence="3">CBS 990.96</strain>
    </source>
</reference>
<comment type="caution">
    <text evidence="3">The sequence shown here is derived from an EMBL/GenBank/DDBJ whole genome shotgun (WGS) entry which is preliminary data.</text>
</comment>
<gene>
    <name evidence="3" type="ORF">QBC38DRAFT_523080</name>
</gene>
<name>A0AAN7H0X5_9PEZI</name>
<dbReference type="Proteomes" id="UP001301958">
    <property type="component" value="Unassembled WGS sequence"/>
</dbReference>
<evidence type="ECO:0008006" key="5">
    <source>
        <dbReference type="Google" id="ProtNLM"/>
    </source>
</evidence>
<dbReference type="PANTHER" id="PTHR39599:SF2">
    <property type="entry name" value="ANCHORED PROTEIN, PUTATIVE (AFU_ORTHOLOGUE AFUA_1G09650)-RELATED"/>
    <property type="match status" value="1"/>
</dbReference>
<dbReference type="EMBL" id="MU865315">
    <property type="protein sequence ID" value="KAK4228753.1"/>
    <property type="molecule type" value="Genomic_DNA"/>
</dbReference>
<feature type="region of interest" description="Disordered" evidence="1">
    <location>
        <begin position="179"/>
        <end position="237"/>
    </location>
</feature>
<evidence type="ECO:0000313" key="3">
    <source>
        <dbReference type="EMBL" id="KAK4228753.1"/>
    </source>
</evidence>